<name>W2JPH8_PHYNI</name>
<organism evidence="1 2">
    <name type="scientific">Phytophthora nicotianae</name>
    <name type="common">Potato buckeye rot agent</name>
    <name type="synonym">Phytophthora parasitica</name>
    <dbReference type="NCBI Taxonomy" id="4792"/>
    <lineage>
        <taxon>Eukaryota</taxon>
        <taxon>Sar</taxon>
        <taxon>Stramenopiles</taxon>
        <taxon>Oomycota</taxon>
        <taxon>Peronosporomycetes</taxon>
        <taxon>Peronosporales</taxon>
        <taxon>Peronosporaceae</taxon>
        <taxon>Phytophthora</taxon>
    </lineage>
</organism>
<dbReference type="AlphaFoldDB" id="W2JPH8"/>
<evidence type="ECO:0000313" key="1">
    <source>
        <dbReference type="EMBL" id="ETL47533.1"/>
    </source>
</evidence>
<protein>
    <submittedName>
        <fullName evidence="1">Uncharacterized protein</fullName>
    </submittedName>
</protein>
<sequence length="45" mass="5014">MMEKRNGRRLLGSFLVTVLLFGPPYTLNGMKRNAALTALTTKQTC</sequence>
<proteinExistence type="predicted"/>
<accession>W2JPH8</accession>
<evidence type="ECO:0000313" key="2">
    <source>
        <dbReference type="Proteomes" id="UP000053864"/>
    </source>
</evidence>
<dbReference type="Proteomes" id="UP000053864">
    <property type="component" value="Unassembled WGS sequence"/>
</dbReference>
<gene>
    <name evidence="1" type="ORF">L916_02732</name>
</gene>
<dbReference type="EMBL" id="KI671197">
    <property type="protein sequence ID" value="ETL47533.1"/>
    <property type="molecule type" value="Genomic_DNA"/>
</dbReference>
<reference evidence="1 2" key="1">
    <citation type="submission" date="2013-11" db="EMBL/GenBank/DDBJ databases">
        <title>The Genome Sequence of Phytophthora parasitica CJ05E6.</title>
        <authorList>
            <consortium name="The Broad Institute Genomics Platform"/>
            <person name="Russ C."/>
            <person name="Tyler B."/>
            <person name="Panabieres F."/>
            <person name="Shan W."/>
            <person name="Tripathy S."/>
            <person name="Grunwald N."/>
            <person name="Machado M."/>
            <person name="Johnson C.S."/>
            <person name="Arredondo F."/>
            <person name="Hong C."/>
            <person name="Coffey M."/>
            <person name="Young S.K."/>
            <person name="Zeng Q."/>
            <person name="Gargeya S."/>
            <person name="Fitzgerald M."/>
            <person name="Abouelleil A."/>
            <person name="Alvarado L."/>
            <person name="Chapman S.B."/>
            <person name="Gainer-Dewar J."/>
            <person name="Goldberg J."/>
            <person name="Griggs A."/>
            <person name="Gujja S."/>
            <person name="Hansen M."/>
            <person name="Howarth C."/>
            <person name="Imamovic A."/>
            <person name="Ireland A."/>
            <person name="Larimer J."/>
            <person name="McCowan C."/>
            <person name="Murphy C."/>
            <person name="Pearson M."/>
            <person name="Poon T.W."/>
            <person name="Priest M."/>
            <person name="Roberts A."/>
            <person name="Saif S."/>
            <person name="Shea T."/>
            <person name="Sykes S."/>
            <person name="Wortman J."/>
            <person name="Nusbaum C."/>
            <person name="Birren B."/>
        </authorList>
    </citation>
    <scope>NUCLEOTIDE SEQUENCE [LARGE SCALE GENOMIC DNA]</scope>
    <source>
        <strain evidence="1 2">CJ05E6</strain>
    </source>
</reference>